<protein>
    <recommendedName>
        <fullName evidence="1">Transposase IS701-like DDE domain-containing protein</fullName>
    </recommendedName>
</protein>
<dbReference type="AlphaFoldDB" id="A0A7M2T1Y7"/>
<evidence type="ECO:0000259" key="1">
    <source>
        <dbReference type="Pfam" id="PF13546"/>
    </source>
</evidence>
<keyword evidence="3" id="KW-1185">Reference proteome</keyword>
<feature type="domain" description="Transposase IS701-like DDE" evidence="1">
    <location>
        <begin position="33"/>
        <end position="99"/>
    </location>
</feature>
<sequence length="106" mass="12479">MEDVHRDVEQWDGWFEDFFALLAGLWCRVEPRLTARAYLKALLAPVERKNTWQIAAYLGHTAPDKVKNLLRKTTWSWSQLRDQVREFTVEHLGDPEAVLCWTRPPS</sequence>
<dbReference type="InterPro" id="IPR038721">
    <property type="entry name" value="IS701-like_DDE_dom"/>
</dbReference>
<dbReference type="Pfam" id="PF13546">
    <property type="entry name" value="DDE_5"/>
    <property type="match status" value="1"/>
</dbReference>
<gene>
    <name evidence="2" type="ORF">IPT68_22345</name>
</gene>
<evidence type="ECO:0000313" key="2">
    <source>
        <dbReference type="EMBL" id="QOV42552.1"/>
    </source>
</evidence>
<dbReference type="EMBL" id="CP063374">
    <property type="protein sequence ID" value="QOV42552.1"/>
    <property type="molecule type" value="Genomic_DNA"/>
</dbReference>
<accession>A0A7M2T1Y7</accession>
<proteinExistence type="predicted"/>
<dbReference type="KEGG" id="schf:IPT68_22345"/>
<evidence type="ECO:0000313" key="3">
    <source>
        <dbReference type="Proteomes" id="UP000594008"/>
    </source>
</evidence>
<reference evidence="2 3" key="1">
    <citation type="submission" date="2020-10" db="EMBL/GenBank/DDBJ databases">
        <title>Streptomyces chromofuscus complate genome analysis.</title>
        <authorList>
            <person name="Anwar N."/>
        </authorList>
    </citation>
    <scope>NUCLEOTIDE SEQUENCE [LARGE SCALE GENOMIC DNA]</scope>
    <source>
        <strain evidence="2 3">DSM 40273</strain>
    </source>
</reference>
<organism evidence="2 3">
    <name type="scientific">Streptomyces chromofuscus</name>
    <dbReference type="NCBI Taxonomy" id="42881"/>
    <lineage>
        <taxon>Bacteria</taxon>
        <taxon>Bacillati</taxon>
        <taxon>Actinomycetota</taxon>
        <taxon>Actinomycetes</taxon>
        <taxon>Kitasatosporales</taxon>
        <taxon>Streptomycetaceae</taxon>
        <taxon>Streptomyces</taxon>
    </lineage>
</organism>
<name>A0A7M2T1Y7_STRCW</name>
<dbReference type="Proteomes" id="UP000594008">
    <property type="component" value="Chromosome"/>
</dbReference>